<protein>
    <submittedName>
        <fullName evidence="2">Uncharacterized protein</fullName>
    </submittedName>
</protein>
<name>A0AAD1XD78_EUPCR</name>
<dbReference type="Proteomes" id="UP001295684">
    <property type="component" value="Unassembled WGS sequence"/>
</dbReference>
<evidence type="ECO:0000256" key="1">
    <source>
        <dbReference type="SAM" id="MobiDB-lite"/>
    </source>
</evidence>
<organism evidence="2 3">
    <name type="scientific">Euplotes crassus</name>
    <dbReference type="NCBI Taxonomy" id="5936"/>
    <lineage>
        <taxon>Eukaryota</taxon>
        <taxon>Sar</taxon>
        <taxon>Alveolata</taxon>
        <taxon>Ciliophora</taxon>
        <taxon>Intramacronucleata</taxon>
        <taxon>Spirotrichea</taxon>
        <taxon>Hypotrichia</taxon>
        <taxon>Euplotida</taxon>
        <taxon>Euplotidae</taxon>
        <taxon>Moneuplotes</taxon>
    </lineage>
</organism>
<feature type="region of interest" description="Disordered" evidence="1">
    <location>
        <begin position="1"/>
        <end position="24"/>
    </location>
</feature>
<comment type="caution">
    <text evidence="2">The sequence shown here is derived from an EMBL/GenBank/DDBJ whole genome shotgun (WGS) entry which is preliminary data.</text>
</comment>
<feature type="compositionally biased region" description="Polar residues" evidence="1">
    <location>
        <begin position="1"/>
        <end position="13"/>
    </location>
</feature>
<keyword evidence="3" id="KW-1185">Reference proteome</keyword>
<feature type="compositionally biased region" description="Polar residues" evidence="1">
    <location>
        <begin position="121"/>
        <end position="130"/>
    </location>
</feature>
<reference evidence="2" key="1">
    <citation type="submission" date="2023-07" db="EMBL/GenBank/DDBJ databases">
        <authorList>
            <consortium name="AG Swart"/>
            <person name="Singh M."/>
            <person name="Singh A."/>
            <person name="Seah K."/>
            <person name="Emmerich C."/>
        </authorList>
    </citation>
    <scope>NUCLEOTIDE SEQUENCE</scope>
    <source>
        <strain evidence="2">DP1</strain>
    </source>
</reference>
<proteinExistence type="predicted"/>
<dbReference type="EMBL" id="CAMPGE010013221">
    <property type="protein sequence ID" value="CAI2371964.1"/>
    <property type="molecule type" value="Genomic_DNA"/>
</dbReference>
<sequence length="153" mass="17860">MPRSSLTNQSLFENNGRRRSKRNMKLPTVMNKLIDEYGTPTIDNDYGRDFARKPFKPLINLTFPYFKLLPTHPKSRSKFRIIHTDLSLYEDCNTVFDELYGKRACRQTERTGINKAEQDTEMSSSGSSQRYFKKKLGSRILPVDKLRGMKEVD</sequence>
<feature type="region of interest" description="Disordered" evidence="1">
    <location>
        <begin position="113"/>
        <end position="133"/>
    </location>
</feature>
<evidence type="ECO:0000313" key="2">
    <source>
        <dbReference type="EMBL" id="CAI2371964.1"/>
    </source>
</evidence>
<gene>
    <name evidence="2" type="ORF">ECRASSUSDP1_LOCUS13291</name>
</gene>
<dbReference type="AlphaFoldDB" id="A0AAD1XD78"/>
<evidence type="ECO:0000313" key="3">
    <source>
        <dbReference type="Proteomes" id="UP001295684"/>
    </source>
</evidence>
<accession>A0AAD1XD78</accession>